<feature type="transmembrane region" description="Helical" evidence="1">
    <location>
        <begin position="620"/>
        <end position="639"/>
    </location>
</feature>
<keyword evidence="3" id="KW-1185">Reference proteome</keyword>
<dbReference type="OrthoDB" id="5332281at2759"/>
<evidence type="ECO:0000313" key="2">
    <source>
        <dbReference type="EMBL" id="KAH6603635.1"/>
    </source>
</evidence>
<sequence>MYRPDGQFADSEQPGLLPPRLGAYHQIVSLRRKPVPPRAGPYHQGASPDTDRSVYKVKCDLLTDGPLAAQNHDQAEIDNEEEQPVPIPTPYGSDESVIANYAEPRQRSLLTLPPKWSQNSHSTRWEPIWLSRAALVAFSIAFLLMLLATALLYRFSELYNGIGVQREANHYAWKYGPTAVLVVVGALWRQVDFANKILAPWEELGMGSSSAEKTLLLDYISPLLPIGLWMAIKNGHWAVAMSTIGQLLILGTTVFSTGLLILEPTQLTSDDEHFQLSSKFQLDRSLDPRLAWAIGPGPAQTYYGVNFYGLRYPPGTAQDFVIPEFQVPSMAATNLNYSMTTDGLKVSYDCEVLPVTNGTTARMPWRSILAPFIVANVTTKECDIKGVTLAEGPDHGYYHDKNASQNYQAQFSVYPCNADFDFSKQWIPPGNLSLGLQVYNTSRDLRLFMSVVDLRISPYNVSSLGPQYMYLHNVTAALCRPSYELGRFDVGVPNEVSGSAQAVFSTPAAAQQAVEAFPHGSLAMAVRSTTSNWYLGNGEFDYVLSATVSTFFQLMSKRAGFESISNFMDPDRLIRTGSDVFRGIAAQVLRQLVVQPANRTTTGSITYVEQRLRVKALSTGFMCGFLGLLAILALAMIFARPAFAAPDGPGSACSMVALLASSPGLNEILSPMGHLCDGKLQERLSEYQFRTLHASDEGANVSIEVVQRNEARTTSNLTAQGQDQVPSWRPMASTTWFLVAAICLPLAIIASLEIAQHFSDLNDGFISISQSSALSFATYIPSAVALGVSSLYAALQMAAATFAPYASLKRGKATAERTVMLSLVGELLPRAIYLSLKTMNFAVTIALFAGFIGSFLSILISGLYSAISVPVVQAVTFHQSDTFNFDNVGISLTDNEATAIDNLVEYLGLNSAKWTTGNKFKRERTSVY</sequence>
<name>A0A9P8QE08_9HYPO</name>
<feature type="transmembrane region" description="Helical" evidence="1">
    <location>
        <begin position="133"/>
        <end position="155"/>
    </location>
</feature>
<reference evidence="2" key="1">
    <citation type="submission" date="2021-08" db="EMBL/GenBank/DDBJ databases">
        <title>Chromosome-Level Trichoderma cornu-damae using Hi-C Data.</title>
        <authorList>
            <person name="Kim C.S."/>
        </authorList>
    </citation>
    <scope>NUCLEOTIDE SEQUENCE</scope>
    <source>
        <strain evidence="2">KA19-0412C</strain>
    </source>
</reference>
<evidence type="ECO:0000313" key="3">
    <source>
        <dbReference type="Proteomes" id="UP000827724"/>
    </source>
</evidence>
<dbReference type="Pfam" id="PF11915">
    <property type="entry name" value="DUF3433"/>
    <property type="match status" value="2"/>
</dbReference>
<dbReference type="InterPro" id="IPR021840">
    <property type="entry name" value="DUF3433"/>
</dbReference>
<gene>
    <name evidence="2" type="ORF">Trco_008410</name>
</gene>
<dbReference type="AlphaFoldDB" id="A0A9P8QE08"/>
<dbReference type="Proteomes" id="UP000827724">
    <property type="component" value="Unassembled WGS sequence"/>
</dbReference>
<feature type="transmembrane region" description="Helical" evidence="1">
    <location>
        <begin position="776"/>
        <end position="799"/>
    </location>
</feature>
<keyword evidence="1" id="KW-0472">Membrane</keyword>
<feature type="transmembrane region" description="Helical" evidence="1">
    <location>
        <begin position="843"/>
        <end position="867"/>
    </location>
</feature>
<dbReference type="PANTHER" id="PTHR37544">
    <property type="entry name" value="SPRAY-RELATED"/>
    <property type="match status" value="1"/>
</dbReference>
<evidence type="ECO:0000256" key="1">
    <source>
        <dbReference type="SAM" id="Phobius"/>
    </source>
</evidence>
<feature type="transmembrane region" description="Helical" evidence="1">
    <location>
        <begin position="736"/>
        <end position="755"/>
    </location>
</feature>
<dbReference type="PANTHER" id="PTHR37544:SF1">
    <property type="entry name" value="PHOSPHORIBOSYLAMINOIMIDAZOLE-SUCCINOCARBOXAMIDE SYNTHASE"/>
    <property type="match status" value="1"/>
</dbReference>
<proteinExistence type="predicted"/>
<accession>A0A9P8QE08</accession>
<keyword evidence="1" id="KW-1133">Transmembrane helix</keyword>
<dbReference type="EMBL" id="JAIWOZ010000007">
    <property type="protein sequence ID" value="KAH6603635.1"/>
    <property type="molecule type" value="Genomic_DNA"/>
</dbReference>
<organism evidence="2 3">
    <name type="scientific">Trichoderma cornu-damae</name>
    <dbReference type="NCBI Taxonomy" id="654480"/>
    <lineage>
        <taxon>Eukaryota</taxon>
        <taxon>Fungi</taxon>
        <taxon>Dikarya</taxon>
        <taxon>Ascomycota</taxon>
        <taxon>Pezizomycotina</taxon>
        <taxon>Sordariomycetes</taxon>
        <taxon>Hypocreomycetidae</taxon>
        <taxon>Hypocreales</taxon>
        <taxon>Hypocreaceae</taxon>
        <taxon>Trichoderma</taxon>
    </lineage>
</organism>
<keyword evidence="1" id="KW-0812">Transmembrane</keyword>
<comment type="caution">
    <text evidence="2">The sequence shown here is derived from an EMBL/GenBank/DDBJ whole genome shotgun (WGS) entry which is preliminary data.</text>
</comment>
<protein>
    <submittedName>
        <fullName evidence="2">Uncharacterized protein</fullName>
    </submittedName>
</protein>